<protein>
    <submittedName>
        <fullName evidence="7">Arabinose efflux permease family protein</fullName>
    </submittedName>
</protein>
<feature type="transmembrane region" description="Helical" evidence="6">
    <location>
        <begin position="292"/>
        <end position="312"/>
    </location>
</feature>
<comment type="subcellular location">
    <subcellularLocation>
        <location evidence="1">Membrane</location>
        <topology evidence="1">Multi-pass membrane protein</topology>
    </subcellularLocation>
</comment>
<feature type="transmembrane region" description="Helical" evidence="6">
    <location>
        <begin position="72"/>
        <end position="91"/>
    </location>
</feature>
<evidence type="ECO:0000256" key="5">
    <source>
        <dbReference type="SAM" id="MobiDB-lite"/>
    </source>
</evidence>
<feature type="transmembrane region" description="Helical" evidence="6">
    <location>
        <begin position="41"/>
        <end position="60"/>
    </location>
</feature>
<dbReference type="GO" id="GO:0016020">
    <property type="term" value="C:membrane"/>
    <property type="evidence" value="ECO:0007669"/>
    <property type="project" value="UniProtKB-SubCell"/>
</dbReference>
<keyword evidence="3 6" id="KW-1133">Transmembrane helix</keyword>
<dbReference type="InterPro" id="IPR051788">
    <property type="entry name" value="MFS_Transporter"/>
</dbReference>
<proteinExistence type="predicted"/>
<keyword evidence="8" id="KW-1185">Reference proteome</keyword>
<keyword evidence="4 6" id="KW-0472">Membrane</keyword>
<dbReference type="Proteomes" id="UP000002791">
    <property type="component" value="Chromosome"/>
</dbReference>
<sequence>MSALVSHRRGLWLVFFLNGAVLSSWAPRIPAVKEELALSDSALGLALWGIALGSVPTLLLTARLLRRVSARTLCRVSALVFAAGLPLIAAAENLVTLTLTLVLLGAASGMLDIAMNAAALGLERAWQVTLLPGLHGGYSLGMLCGAGMGALAAGSLSVAEHFGLVTAVLLGVLALAWSRLAMADPDTGQSTSSLDSHRRWRPSWALVAFALCALLTEGLIIDWSAVLLRQELGATATVAGLGVTIFSAAMTLSRALGNKLVTLTTPAGVARGGAAMVTVALLAGLLQPHPEVLLGALVLVGLGCGPLFPLAISTAARNTTVPLGTVTASLTAWGYLAYLGGPPLAGTVADHLGLSTALLILGGTAAATMLVVSIVGVSWTTPHTTNPPESTVPPEIPDREN</sequence>
<feature type="transmembrane region" description="Helical" evidence="6">
    <location>
        <begin position="134"/>
        <end position="156"/>
    </location>
</feature>
<evidence type="ECO:0000256" key="2">
    <source>
        <dbReference type="ARBA" id="ARBA00022692"/>
    </source>
</evidence>
<dbReference type="HOGENOM" id="CLU_035309_1_1_11"/>
<organism evidence="7 8">
    <name type="scientific">Saccharomonospora cyanea NA-134</name>
    <dbReference type="NCBI Taxonomy" id="882082"/>
    <lineage>
        <taxon>Bacteria</taxon>
        <taxon>Bacillati</taxon>
        <taxon>Actinomycetota</taxon>
        <taxon>Actinomycetes</taxon>
        <taxon>Pseudonocardiales</taxon>
        <taxon>Pseudonocardiaceae</taxon>
        <taxon>Saccharomonospora</taxon>
    </lineage>
</organism>
<keyword evidence="2 6" id="KW-0812">Transmembrane</keyword>
<evidence type="ECO:0000256" key="1">
    <source>
        <dbReference type="ARBA" id="ARBA00004141"/>
    </source>
</evidence>
<reference evidence="7 8" key="1">
    <citation type="submission" date="2011-11" db="EMBL/GenBank/DDBJ databases">
        <title>The Noncontiguous Finished sequence of Saccharomonospora cyanea NA-134.</title>
        <authorList>
            <consortium name="US DOE Joint Genome Institute"/>
            <person name="Lucas S."/>
            <person name="Han J."/>
            <person name="Lapidus A."/>
            <person name="Cheng J.-F."/>
            <person name="Goodwin L."/>
            <person name="Pitluck S."/>
            <person name="Peters L."/>
            <person name="Ovchinnikova G."/>
            <person name="Lu M."/>
            <person name="Detter J.C."/>
            <person name="Han C."/>
            <person name="Tapia R."/>
            <person name="Land M."/>
            <person name="Hauser L."/>
            <person name="Kyrpides N."/>
            <person name="Ivanova N."/>
            <person name="Pagani I."/>
            <person name="Brambilla E.-M."/>
            <person name="Klenk H.-P."/>
            <person name="Woyke T."/>
        </authorList>
    </citation>
    <scope>NUCLEOTIDE SEQUENCE [LARGE SCALE GENOMIC DNA]</scope>
    <source>
        <strain evidence="7 8">NA-134</strain>
    </source>
</reference>
<dbReference type="EMBL" id="CM001440">
    <property type="protein sequence ID" value="EHR62042.1"/>
    <property type="molecule type" value="Genomic_DNA"/>
</dbReference>
<feature type="transmembrane region" description="Helical" evidence="6">
    <location>
        <begin position="162"/>
        <end position="182"/>
    </location>
</feature>
<dbReference type="CDD" id="cd17393">
    <property type="entry name" value="MFS_MosC_like"/>
    <property type="match status" value="1"/>
</dbReference>
<dbReference type="OrthoDB" id="151222at2"/>
<feature type="transmembrane region" description="Helical" evidence="6">
    <location>
        <begin position="203"/>
        <end position="226"/>
    </location>
</feature>
<dbReference type="SUPFAM" id="SSF103473">
    <property type="entry name" value="MFS general substrate transporter"/>
    <property type="match status" value="1"/>
</dbReference>
<evidence type="ECO:0000256" key="4">
    <source>
        <dbReference type="ARBA" id="ARBA00023136"/>
    </source>
</evidence>
<dbReference type="Gene3D" id="1.20.1250.20">
    <property type="entry name" value="MFS general substrate transporter like domains"/>
    <property type="match status" value="2"/>
</dbReference>
<evidence type="ECO:0000256" key="3">
    <source>
        <dbReference type="ARBA" id="ARBA00022989"/>
    </source>
</evidence>
<dbReference type="GO" id="GO:0022857">
    <property type="term" value="F:transmembrane transporter activity"/>
    <property type="evidence" value="ECO:0007669"/>
    <property type="project" value="InterPro"/>
</dbReference>
<name>H5XM00_9PSEU</name>
<gene>
    <name evidence="7" type="ORF">SaccyDRAFT_3206</name>
</gene>
<dbReference type="Pfam" id="PF07690">
    <property type="entry name" value="MFS_1"/>
    <property type="match status" value="1"/>
</dbReference>
<dbReference type="InterPro" id="IPR036259">
    <property type="entry name" value="MFS_trans_sf"/>
</dbReference>
<dbReference type="AlphaFoldDB" id="H5XM00"/>
<feature type="transmembrane region" description="Helical" evidence="6">
    <location>
        <begin position="232"/>
        <end position="256"/>
    </location>
</feature>
<dbReference type="eggNOG" id="COG0738">
    <property type="taxonomic scope" value="Bacteria"/>
</dbReference>
<accession>H5XM00</accession>
<dbReference type="PANTHER" id="PTHR23514:SF13">
    <property type="entry name" value="INNER MEMBRANE PROTEIN YBJJ"/>
    <property type="match status" value="1"/>
</dbReference>
<evidence type="ECO:0000313" key="7">
    <source>
        <dbReference type="EMBL" id="EHR62042.1"/>
    </source>
</evidence>
<feature type="transmembrane region" description="Helical" evidence="6">
    <location>
        <begin position="358"/>
        <end position="379"/>
    </location>
</feature>
<feature type="transmembrane region" description="Helical" evidence="6">
    <location>
        <begin position="268"/>
        <end position="286"/>
    </location>
</feature>
<feature type="region of interest" description="Disordered" evidence="5">
    <location>
        <begin position="382"/>
        <end position="401"/>
    </location>
</feature>
<dbReference type="InterPro" id="IPR011701">
    <property type="entry name" value="MFS"/>
</dbReference>
<feature type="transmembrane region" description="Helical" evidence="6">
    <location>
        <begin position="97"/>
        <end position="122"/>
    </location>
</feature>
<dbReference type="PANTHER" id="PTHR23514">
    <property type="entry name" value="BYPASS OF STOP CODON PROTEIN 6"/>
    <property type="match status" value="1"/>
</dbReference>
<feature type="transmembrane region" description="Helical" evidence="6">
    <location>
        <begin position="12"/>
        <end position="29"/>
    </location>
</feature>
<evidence type="ECO:0000313" key="8">
    <source>
        <dbReference type="Proteomes" id="UP000002791"/>
    </source>
</evidence>
<evidence type="ECO:0000256" key="6">
    <source>
        <dbReference type="SAM" id="Phobius"/>
    </source>
</evidence>
<dbReference type="RefSeq" id="WP_005457523.1">
    <property type="nucleotide sequence ID" value="NZ_CM001440.1"/>
</dbReference>
<feature type="transmembrane region" description="Helical" evidence="6">
    <location>
        <begin position="319"/>
        <end position="338"/>
    </location>
</feature>